<evidence type="ECO:0000313" key="10">
    <source>
        <dbReference type="Proteomes" id="UP001595075"/>
    </source>
</evidence>
<dbReference type="PANTHER" id="PTHR31204:SF1">
    <property type="entry name" value="SIGMA INTRACELLULAR RECEPTOR 2"/>
    <property type="match status" value="1"/>
</dbReference>
<organism evidence="9 10">
    <name type="scientific">Oculimacula yallundae</name>
    <dbReference type="NCBI Taxonomy" id="86028"/>
    <lineage>
        <taxon>Eukaryota</taxon>
        <taxon>Fungi</taxon>
        <taxon>Dikarya</taxon>
        <taxon>Ascomycota</taxon>
        <taxon>Pezizomycotina</taxon>
        <taxon>Leotiomycetes</taxon>
        <taxon>Helotiales</taxon>
        <taxon>Ploettnerulaceae</taxon>
        <taxon>Oculimacula</taxon>
    </lineage>
</organism>
<name>A0ABR4BVZ3_9HELO</name>
<evidence type="ECO:0000256" key="6">
    <source>
        <dbReference type="ARBA" id="ARBA00023136"/>
    </source>
</evidence>
<proteinExistence type="inferred from homology"/>
<dbReference type="PIRSF" id="PIRSF031032">
    <property type="entry name" value="TMP_97_prd"/>
    <property type="match status" value="1"/>
</dbReference>
<dbReference type="Pfam" id="PF05241">
    <property type="entry name" value="EBP"/>
    <property type="match status" value="1"/>
</dbReference>
<comment type="similarity">
    <text evidence="2">Belongs to the TMEM97/sigma-2 receptor family.</text>
</comment>
<evidence type="ECO:0000256" key="5">
    <source>
        <dbReference type="ARBA" id="ARBA00022989"/>
    </source>
</evidence>
<dbReference type="InterPro" id="IPR033118">
    <property type="entry name" value="EXPERA"/>
</dbReference>
<evidence type="ECO:0000256" key="3">
    <source>
        <dbReference type="ARBA" id="ARBA00022692"/>
    </source>
</evidence>
<keyword evidence="3 7" id="KW-0812">Transmembrane</keyword>
<protein>
    <recommendedName>
        <fullName evidence="7">Efficient mitochondria targeting-associated protein 19</fullName>
    </recommendedName>
</protein>
<dbReference type="PANTHER" id="PTHR31204">
    <property type="entry name" value="SIGMA INTRACELLULAR RECEPTOR 2"/>
    <property type="match status" value="1"/>
</dbReference>
<evidence type="ECO:0000256" key="1">
    <source>
        <dbReference type="ARBA" id="ARBA00004477"/>
    </source>
</evidence>
<dbReference type="EMBL" id="JAZHXI010000018">
    <property type="protein sequence ID" value="KAL2061517.1"/>
    <property type="molecule type" value="Genomic_DNA"/>
</dbReference>
<dbReference type="PROSITE" id="PS51751">
    <property type="entry name" value="EXPERA"/>
    <property type="match status" value="1"/>
</dbReference>
<dbReference type="Proteomes" id="UP001595075">
    <property type="component" value="Unassembled WGS sequence"/>
</dbReference>
<dbReference type="InterPro" id="IPR051987">
    <property type="entry name" value="Sigma-2_receptor-like"/>
</dbReference>
<feature type="transmembrane region" description="Helical" evidence="7">
    <location>
        <begin position="132"/>
        <end position="150"/>
    </location>
</feature>
<evidence type="ECO:0000256" key="2">
    <source>
        <dbReference type="ARBA" id="ARBA00009096"/>
    </source>
</evidence>
<feature type="transmembrane region" description="Helical" evidence="7">
    <location>
        <begin position="65"/>
        <end position="85"/>
    </location>
</feature>
<comment type="subcellular location">
    <subcellularLocation>
        <location evidence="1">Endoplasmic reticulum membrane</location>
        <topology evidence="1">Multi-pass membrane protein</topology>
    </subcellularLocation>
</comment>
<feature type="transmembrane region" description="Helical" evidence="7">
    <location>
        <begin position="97"/>
        <end position="120"/>
    </location>
</feature>
<evidence type="ECO:0000256" key="7">
    <source>
        <dbReference type="PIRNR" id="PIRNR031032"/>
    </source>
</evidence>
<evidence type="ECO:0000313" key="9">
    <source>
        <dbReference type="EMBL" id="KAL2061517.1"/>
    </source>
</evidence>
<comment type="caution">
    <text evidence="9">The sequence shown here is derived from an EMBL/GenBank/DDBJ whole genome shotgun (WGS) entry which is preliminary data.</text>
</comment>
<dbReference type="InterPro" id="IPR016964">
    <property type="entry name" value="Sigma2_recept"/>
</dbReference>
<keyword evidence="10" id="KW-1185">Reference proteome</keyword>
<sequence length="172" mass="19874">MATSIFSRKRDLAYLIHFCISLPMMFIMDLQAIYPPSIVPGFMKALDDYYINSHYDQFFVHKPPFFRAFIWSEVFFQAPVMLWSLGALRQASPKLPIVLLPFATLVFITTATCIFEYSFWEIPFEHKIHLTTLYGPYLALSAFMFVDMIIRLNNIVNKATTSTSKSGSKKSQ</sequence>
<keyword evidence="6 7" id="KW-0472">Membrane</keyword>
<evidence type="ECO:0000256" key="4">
    <source>
        <dbReference type="ARBA" id="ARBA00022824"/>
    </source>
</evidence>
<feature type="transmembrane region" description="Helical" evidence="7">
    <location>
        <begin position="12"/>
        <end position="34"/>
    </location>
</feature>
<accession>A0ABR4BVZ3</accession>
<keyword evidence="4 7" id="KW-0256">Endoplasmic reticulum</keyword>
<keyword evidence="5 7" id="KW-1133">Transmembrane helix</keyword>
<evidence type="ECO:0000259" key="8">
    <source>
        <dbReference type="PROSITE" id="PS51751"/>
    </source>
</evidence>
<gene>
    <name evidence="9" type="ORF">VTL71DRAFT_6894</name>
</gene>
<reference evidence="9 10" key="1">
    <citation type="journal article" date="2024" name="Commun. Biol.">
        <title>Comparative genomic analysis of thermophilic fungi reveals convergent evolutionary adaptations and gene losses.</title>
        <authorList>
            <person name="Steindorff A.S."/>
            <person name="Aguilar-Pontes M.V."/>
            <person name="Robinson A.J."/>
            <person name="Andreopoulos B."/>
            <person name="LaButti K."/>
            <person name="Kuo A."/>
            <person name="Mondo S."/>
            <person name="Riley R."/>
            <person name="Otillar R."/>
            <person name="Haridas S."/>
            <person name="Lipzen A."/>
            <person name="Grimwood J."/>
            <person name="Schmutz J."/>
            <person name="Clum A."/>
            <person name="Reid I.D."/>
            <person name="Moisan M.C."/>
            <person name="Butler G."/>
            <person name="Nguyen T.T.M."/>
            <person name="Dewar K."/>
            <person name="Conant G."/>
            <person name="Drula E."/>
            <person name="Henrissat B."/>
            <person name="Hansel C."/>
            <person name="Singer S."/>
            <person name="Hutchinson M.I."/>
            <person name="de Vries R.P."/>
            <person name="Natvig D.O."/>
            <person name="Powell A.J."/>
            <person name="Tsang A."/>
            <person name="Grigoriev I.V."/>
        </authorList>
    </citation>
    <scope>NUCLEOTIDE SEQUENCE [LARGE SCALE GENOMIC DNA]</scope>
    <source>
        <strain evidence="9 10">CBS 494.80</strain>
    </source>
</reference>
<feature type="domain" description="EXPERA" evidence="8">
    <location>
        <begin position="10"/>
        <end position="145"/>
    </location>
</feature>